<keyword evidence="1" id="KW-0808">Transferase</keyword>
<dbReference type="OrthoDB" id="124958at2759"/>
<comment type="caution">
    <text evidence="1">The sequence shown here is derived from an EMBL/GenBank/DDBJ whole genome shotgun (WGS) entry which is preliminary data.</text>
</comment>
<dbReference type="AlphaFoldDB" id="A0A225UCS0"/>
<gene>
    <name evidence="1" type="ORF">PHMEG_00040978</name>
</gene>
<dbReference type="EMBL" id="NBNE01021999">
    <property type="protein sequence ID" value="OWY90751.1"/>
    <property type="molecule type" value="Genomic_DNA"/>
</dbReference>
<proteinExistence type="predicted"/>
<keyword evidence="1" id="KW-0695">RNA-directed DNA polymerase</keyword>
<feature type="non-terminal residue" evidence="1">
    <location>
        <position position="1"/>
    </location>
</feature>
<dbReference type="Proteomes" id="UP000198211">
    <property type="component" value="Unassembled WGS sequence"/>
</dbReference>
<evidence type="ECO:0000313" key="2">
    <source>
        <dbReference type="Proteomes" id="UP000198211"/>
    </source>
</evidence>
<name>A0A225UCS0_9STRA</name>
<protein>
    <submittedName>
        <fullName evidence="1">Reverse transcriptase</fullName>
    </submittedName>
</protein>
<organism evidence="1 2">
    <name type="scientific">Phytophthora megakarya</name>
    <dbReference type="NCBI Taxonomy" id="4795"/>
    <lineage>
        <taxon>Eukaryota</taxon>
        <taxon>Sar</taxon>
        <taxon>Stramenopiles</taxon>
        <taxon>Oomycota</taxon>
        <taxon>Peronosporomycetes</taxon>
        <taxon>Peronosporales</taxon>
        <taxon>Peronosporaceae</taxon>
        <taxon>Phytophthora</taxon>
    </lineage>
</organism>
<reference evidence="2" key="1">
    <citation type="submission" date="2017-03" db="EMBL/GenBank/DDBJ databases">
        <title>Phytopthora megakarya and P. palmivora, two closely related causual agents of cacao black pod achieved similar genome size and gene model numbers by different mechanisms.</title>
        <authorList>
            <person name="Ali S."/>
            <person name="Shao J."/>
            <person name="Larry D.J."/>
            <person name="Kronmiller B."/>
            <person name="Shen D."/>
            <person name="Strem M.D."/>
            <person name="Melnick R.L."/>
            <person name="Guiltinan M.J."/>
            <person name="Tyler B.M."/>
            <person name="Meinhardt L.W."/>
            <person name="Bailey B.A."/>
        </authorList>
    </citation>
    <scope>NUCLEOTIDE SEQUENCE [LARGE SCALE GENOMIC DNA]</scope>
    <source>
        <strain evidence="2">zdho120</strain>
    </source>
</reference>
<keyword evidence="1" id="KW-0548">Nucleotidyltransferase</keyword>
<sequence length="74" mass="8011">DEILGTLAASITPRSEVDKALISIAPKKESRRKIQAPIPTVRSDEDLYVASFDGSARVKRGGGAYSAILWKLPE</sequence>
<evidence type="ECO:0000313" key="1">
    <source>
        <dbReference type="EMBL" id="OWY90751.1"/>
    </source>
</evidence>
<dbReference type="GO" id="GO:0003964">
    <property type="term" value="F:RNA-directed DNA polymerase activity"/>
    <property type="evidence" value="ECO:0007669"/>
    <property type="project" value="UniProtKB-KW"/>
</dbReference>
<accession>A0A225UCS0</accession>
<keyword evidence="2" id="KW-1185">Reference proteome</keyword>